<dbReference type="SUPFAM" id="SSF47446">
    <property type="entry name" value="Signal peptide-binding domain"/>
    <property type="match status" value="1"/>
</dbReference>
<dbReference type="AlphaFoldDB" id="A0A7S3K6V3"/>
<dbReference type="GO" id="GO:0008312">
    <property type="term" value="F:7S RNA binding"/>
    <property type="evidence" value="ECO:0007669"/>
    <property type="project" value="InterPro"/>
</dbReference>
<accession>A0A7S3K6V3</accession>
<evidence type="ECO:0000313" key="2">
    <source>
        <dbReference type="EMBL" id="CAE0374556.1"/>
    </source>
</evidence>
<gene>
    <name evidence="2" type="ORF">ALAG00032_LOCUS15359</name>
</gene>
<proteinExistence type="predicted"/>
<dbReference type="InterPro" id="IPR004125">
    <property type="entry name" value="Signal_recog_particle_SRP54_M"/>
</dbReference>
<dbReference type="GO" id="GO:0006614">
    <property type="term" value="P:SRP-dependent cotranslational protein targeting to membrane"/>
    <property type="evidence" value="ECO:0007669"/>
    <property type="project" value="InterPro"/>
</dbReference>
<reference evidence="2" key="1">
    <citation type="submission" date="2021-01" db="EMBL/GenBank/DDBJ databases">
        <authorList>
            <person name="Corre E."/>
            <person name="Pelletier E."/>
            <person name="Niang G."/>
            <person name="Scheremetjew M."/>
            <person name="Finn R."/>
            <person name="Kale V."/>
            <person name="Holt S."/>
            <person name="Cochrane G."/>
            <person name="Meng A."/>
            <person name="Brown T."/>
            <person name="Cohen L."/>
        </authorList>
    </citation>
    <scope>NUCLEOTIDE SEQUENCE</scope>
    <source>
        <strain evidence="2">CCMP1510</strain>
    </source>
</reference>
<sequence length="124" mass="14701">MSAAKEFMSMMIKFRSVSRFTLRHHKEFIQSKLDELGLKKYVPGVQSSPGWIQAQEQLKFIGAMTDEELDNPDLLRGLRVRRISWKLGKPEKEIKDFIYEYYRFSEMQRFVKYLHAAGLPEPKK</sequence>
<feature type="domain" description="Signal recognition particle SRP54 subunit M-domain" evidence="1">
    <location>
        <begin position="40"/>
        <end position="107"/>
    </location>
</feature>
<dbReference type="Gene3D" id="1.10.260.30">
    <property type="entry name" value="Signal recognition particle, SRP54 subunit, M-domain"/>
    <property type="match status" value="1"/>
</dbReference>
<dbReference type="InterPro" id="IPR036891">
    <property type="entry name" value="Signal_recog_part_SRP54_M_sf"/>
</dbReference>
<dbReference type="EMBL" id="HBIJ01023311">
    <property type="protein sequence ID" value="CAE0374556.1"/>
    <property type="molecule type" value="Transcribed_RNA"/>
</dbReference>
<name>A0A7S3K6V3_9STRA</name>
<dbReference type="Pfam" id="PF02978">
    <property type="entry name" value="SRP_SPB"/>
    <property type="match status" value="1"/>
</dbReference>
<dbReference type="GO" id="GO:0048500">
    <property type="term" value="C:signal recognition particle"/>
    <property type="evidence" value="ECO:0007669"/>
    <property type="project" value="InterPro"/>
</dbReference>
<evidence type="ECO:0000259" key="1">
    <source>
        <dbReference type="Pfam" id="PF02978"/>
    </source>
</evidence>
<organism evidence="2">
    <name type="scientific">Aureoumbra lagunensis</name>
    <dbReference type="NCBI Taxonomy" id="44058"/>
    <lineage>
        <taxon>Eukaryota</taxon>
        <taxon>Sar</taxon>
        <taxon>Stramenopiles</taxon>
        <taxon>Ochrophyta</taxon>
        <taxon>Pelagophyceae</taxon>
        <taxon>Pelagomonadales</taxon>
        <taxon>Aureoumbra</taxon>
    </lineage>
</organism>
<protein>
    <recommendedName>
        <fullName evidence="1">Signal recognition particle SRP54 subunit M-domain domain-containing protein</fullName>
    </recommendedName>
</protein>